<dbReference type="InterPro" id="IPR051430">
    <property type="entry name" value="Fungal_TF_Env_Response"/>
</dbReference>
<sequence>MDNESAFNLQHEVGSDSRLPLRYSRDELASVANGPYESSWESLTRPETGSCDSVGSKIPVFTTNSGHLNSLSPGLQPLYQRIYPLEPNPASLGDDPDSGNTKSSPGLGSLKLEKEILRNTHVLGKNQWWNSVTQKQLEMMGLKLPKMLQHKTSELNDLAQKCQQLSRLIKQHYCNPQPLLSHDLTRYLPSKRICDSLLQTYLRNFEYVFRIVHVPTFQQRYEEFWENPGSTDSAFQMELQLIFVIGTCLTEDSGDTNGCDLRLHLRCAHWVQAAQQCLNSPFMKCHLGISGIQVHCLLLLARMVASVEADLVYVSAGSLLQTALQMLLHRDPSRIPGISFFHGEMRRRLWSTICEILLQASMDSASPPMISCDDFDCMPPSNLDDSQISEATETIPTPQPMNVFTRTSVQISLMRSLPVRLSVAKALNGLQTEIPYDDALRLGEQVTVGLDFQFPEHLLSSTSNHSGFDMPPHSSNVLSSR</sequence>
<dbReference type="GO" id="GO:0006351">
    <property type="term" value="P:DNA-templated transcription"/>
    <property type="evidence" value="ECO:0007669"/>
    <property type="project" value="InterPro"/>
</dbReference>
<protein>
    <recommendedName>
        <fullName evidence="8">Xylanolytic transcriptional activator regulatory domain-containing protein</fullName>
    </recommendedName>
</protein>
<proteinExistence type="predicted"/>
<evidence type="ECO:0000256" key="5">
    <source>
        <dbReference type="ARBA" id="ARBA00023163"/>
    </source>
</evidence>
<name>A0AAF0IIV5_9EURO</name>
<keyword evidence="3" id="KW-0805">Transcription regulation</keyword>
<reference evidence="9" key="1">
    <citation type="submission" date="2023-03" db="EMBL/GenBank/DDBJ databases">
        <title>Emydomyces testavorans Genome Sequence.</title>
        <authorList>
            <person name="Hoyer L."/>
        </authorList>
    </citation>
    <scope>NUCLEOTIDE SEQUENCE</scope>
    <source>
        <strain evidence="9">16-2883</strain>
    </source>
</reference>
<evidence type="ECO:0000313" key="9">
    <source>
        <dbReference type="EMBL" id="WEW58528.1"/>
    </source>
</evidence>
<dbReference type="PANTHER" id="PTHR31944">
    <property type="entry name" value="HEME-RESPONSIVE ZINC FINGER TRANSCRIPTION FACTOR HAP1"/>
    <property type="match status" value="1"/>
</dbReference>
<evidence type="ECO:0000256" key="2">
    <source>
        <dbReference type="ARBA" id="ARBA00022833"/>
    </source>
</evidence>
<dbReference type="GO" id="GO:0000978">
    <property type="term" value="F:RNA polymerase II cis-regulatory region sequence-specific DNA binding"/>
    <property type="evidence" value="ECO:0007669"/>
    <property type="project" value="TreeGrafter"/>
</dbReference>
<dbReference type="InterPro" id="IPR007219">
    <property type="entry name" value="XnlR_reg_dom"/>
</dbReference>
<evidence type="ECO:0000256" key="7">
    <source>
        <dbReference type="SAM" id="MobiDB-lite"/>
    </source>
</evidence>
<feature type="compositionally biased region" description="Polar residues" evidence="7">
    <location>
        <begin position="39"/>
        <end position="52"/>
    </location>
</feature>
<keyword evidence="5" id="KW-0804">Transcription</keyword>
<feature type="domain" description="Xylanolytic transcriptional activator regulatory" evidence="8">
    <location>
        <begin position="312"/>
        <end position="386"/>
    </location>
</feature>
<evidence type="ECO:0000256" key="4">
    <source>
        <dbReference type="ARBA" id="ARBA00023125"/>
    </source>
</evidence>
<feature type="region of interest" description="Disordered" evidence="7">
    <location>
        <begin position="461"/>
        <end position="481"/>
    </location>
</feature>
<dbReference type="PANTHER" id="PTHR31944:SF131">
    <property type="entry name" value="HEME-RESPONSIVE ZINC FINGER TRANSCRIPTION FACTOR HAP1"/>
    <property type="match status" value="1"/>
</dbReference>
<evidence type="ECO:0000256" key="1">
    <source>
        <dbReference type="ARBA" id="ARBA00022723"/>
    </source>
</evidence>
<keyword evidence="6" id="KW-0539">Nucleus</keyword>
<feature type="region of interest" description="Disordered" evidence="7">
    <location>
        <begin position="33"/>
        <end position="52"/>
    </location>
</feature>
<dbReference type="CDD" id="cd12148">
    <property type="entry name" value="fungal_TF_MHR"/>
    <property type="match status" value="1"/>
</dbReference>
<keyword evidence="4" id="KW-0238">DNA-binding</keyword>
<keyword evidence="1" id="KW-0479">Metal-binding</keyword>
<dbReference type="GO" id="GO:0008270">
    <property type="term" value="F:zinc ion binding"/>
    <property type="evidence" value="ECO:0007669"/>
    <property type="project" value="InterPro"/>
</dbReference>
<dbReference type="AlphaFoldDB" id="A0AAF0IIV5"/>
<organism evidence="9 10">
    <name type="scientific">Emydomyces testavorans</name>
    <dbReference type="NCBI Taxonomy" id="2070801"/>
    <lineage>
        <taxon>Eukaryota</taxon>
        <taxon>Fungi</taxon>
        <taxon>Dikarya</taxon>
        <taxon>Ascomycota</taxon>
        <taxon>Pezizomycotina</taxon>
        <taxon>Eurotiomycetes</taxon>
        <taxon>Eurotiomycetidae</taxon>
        <taxon>Onygenales</taxon>
        <taxon>Nannizziopsiaceae</taxon>
        <taxon>Emydomyces</taxon>
    </lineage>
</organism>
<dbReference type="EMBL" id="CP120628">
    <property type="protein sequence ID" value="WEW58528.1"/>
    <property type="molecule type" value="Genomic_DNA"/>
</dbReference>
<evidence type="ECO:0000259" key="8">
    <source>
        <dbReference type="SMART" id="SM00906"/>
    </source>
</evidence>
<feature type="region of interest" description="Disordered" evidence="7">
    <location>
        <begin position="85"/>
        <end position="110"/>
    </location>
</feature>
<keyword evidence="10" id="KW-1185">Reference proteome</keyword>
<dbReference type="Pfam" id="PF04082">
    <property type="entry name" value="Fungal_trans"/>
    <property type="match status" value="1"/>
</dbReference>
<keyword evidence="2" id="KW-0862">Zinc</keyword>
<dbReference type="GO" id="GO:0005634">
    <property type="term" value="C:nucleus"/>
    <property type="evidence" value="ECO:0007669"/>
    <property type="project" value="TreeGrafter"/>
</dbReference>
<evidence type="ECO:0000313" key="10">
    <source>
        <dbReference type="Proteomes" id="UP001219355"/>
    </source>
</evidence>
<gene>
    <name evidence="9" type="ORF">PRK78_003996</name>
</gene>
<dbReference type="SMART" id="SM00906">
    <property type="entry name" value="Fungal_trans"/>
    <property type="match status" value="1"/>
</dbReference>
<evidence type="ECO:0000256" key="3">
    <source>
        <dbReference type="ARBA" id="ARBA00023015"/>
    </source>
</evidence>
<accession>A0AAF0IIV5</accession>
<dbReference type="Proteomes" id="UP001219355">
    <property type="component" value="Chromosome 2"/>
</dbReference>
<dbReference type="GO" id="GO:0001228">
    <property type="term" value="F:DNA-binding transcription activator activity, RNA polymerase II-specific"/>
    <property type="evidence" value="ECO:0007669"/>
    <property type="project" value="TreeGrafter"/>
</dbReference>
<evidence type="ECO:0000256" key="6">
    <source>
        <dbReference type="ARBA" id="ARBA00023242"/>
    </source>
</evidence>